<dbReference type="Pfam" id="PF02129">
    <property type="entry name" value="Peptidase_S15"/>
    <property type="match status" value="1"/>
</dbReference>
<evidence type="ECO:0000313" key="3">
    <source>
        <dbReference type="EMBL" id="MBY8821620.1"/>
    </source>
</evidence>
<feature type="domain" description="Xaa-Pro dipeptidyl-peptidase C-terminal" evidence="2">
    <location>
        <begin position="329"/>
        <end position="606"/>
    </location>
</feature>
<dbReference type="Proteomes" id="UP000706039">
    <property type="component" value="Unassembled WGS sequence"/>
</dbReference>
<organism evidence="3 4">
    <name type="scientific">Sphingomonas colocasiae</name>
    <dbReference type="NCBI Taxonomy" id="1848973"/>
    <lineage>
        <taxon>Bacteria</taxon>
        <taxon>Pseudomonadati</taxon>
        <taxon>Pseudomonadota</taxon>
        <taxon>Alphaproteobacteria</taxon>
        <taxon>Sphingomonadales</taxon>
        <taxon>Sphingomonadaceae</taxon>
        <taxon>Sphingomonas</taxon>
    </lineage>
</organism>
<dbReference type="PANTHER" id="PTHR43056">
    <property type="entry name" value="PEPTIDASE S9 PROLYL OLIGOPEPTIDASE"/>
    <property type="match status" value="1"/>
</dbReference>
<dbReference type="Pfam" id="PF08530">
    <property type="entry name" value="PepX_C"/>
    <property type="match status" value="1"/>
</dbReference>
<evidence type="ECO:0000313" key="4">
    <source>
        <dbReference type="Proteomes" id="UP000706039"/>
    </source>
</evidence>
<dbReference type="SUPFAM" id="SSF49785">
    <property type="entry name" value="Galactose-binding domain-like"/>
    <property type="match status" value="1"/>
</dbReference>
<dbReference type="InterPro" id="IPR050585">
    <property type="entry name" value="Xaa-Pro_dipeptidyl-ppase/CocE"/>
</dbReference>
<dbReference type="NCBIfam" id="TIGR00976">
    <property type="entry name" value="CocE_NonD"/>
    <property type="match status" value="1"/>
</dbReference>
<dbReference type="EMBL" id="JAINVV010000003">
    <property type="protein sequence ID" value="MBY8821620.1"/>
    <property type="molecule type" value="Genomic_DNA"/>
</dbReference>
<dbReference type="Gene3D" id="1.10.3020.10">
    <property type="entry name" value="alpha-amino acid ester hydrolase ( Helical cap domain)"/>
    <property type="match status" value="1"/>
</dbReference>
<dbReference type="InterPro" id="IPR013736">
    <property type="entry name" value="Xaa-Pro_dipept_C"/>
</dbReference>
<dbReference type="RefSeq" id="WP_222988721.1">
    <property type="nucleotide sequence ID" value="NZ_JAINVV010000003.1"/>
</dbReference>
<dbReference type="InterPro" id="IPR000383">
    <property type="entry name" value="Xaa-Pro-like_dom"/>
</dbReference>
<sequence>MNDMPASIADAMVPMRDGVRLATDIYLPPDWQEGDRLPVLLERTPYDKRGSNHGDFTRDDPRLRSKPEIACWFADAGYVFVLQDCRGRYGSEGVFTKYLNEAEDGADTLAWLLQQPWCDGRVGTMGLSYGAHVQSALACLDPPGLAAMFLDSGGFSSAYHGGARQGGAFELKQLTWARKHALLAPESAADPTRRAALEAEDIGAWTRRRWRRGYSPLVAAPEYEAFILEQWDNDRLSDFWKQIGIYARGYYSRYADVPMVHMASWYDPYSQTAIDNFTGLAPIKRGPVKLVLGPWTHGQRSVTHAGDVDFGPEATLDGHVGADYFTLRRDWFDRHLRGRDIAEPLPAPVRIFVMGGGSGRRNGDGRLDHGGRWRDEQAWPIARTVPTMLHLHGDGMLRPDAPETGSSPLAYDFDPADPVPTIGGAIASGAPLMFAGAYDQRETADLYGATKPGRALADRADVLVFETSPLDADVELTGSVVAHLHVASSAVDTDFTIKLVDVHPPSADYPQGYAMNLAHGILRARFRNGFETPEPMEPGSVYMLSIPTFPTSNLFLAGHRIRIEVSSSNFPHFDVNPNSDWRVPGAPPQVARNSVHVDRDHPSHVVLPVIP</sequence>
<dbReference type="InterPro" id="IPR029058">
    <property type="entry name" value="AB_hydrolase_fold"/>
</dbReference>
<keyword evidence="4" id="KW-1185">Reference proteome</keyword>
<dbReference type="SUPFAM" id="SSF53474">
    <property type="entry name" value="alpha/beta-Hydrolases"/>
    <property type="match status" value="1"/>
</dbReference>
<dbReference type="Gene3D" id="3.40.50.1820">
    <property type="entry name" value="alpha/beta hydrolase"/>
    <property type="match status" value="1"/>
</dbReference>
<dbReference type="PANTHER" id="PTHR43056:SF10">
    <property type="entry name" value="COCE_NOND FAMILY, PUTATIVE (AFU_ORTHOLOGUE AFUA_7G00600)-RELATED"/>
    <property type="match status" value="1"/>
</dbReference>
<dbReference type="GO" id="GO:0016787">
    <property type="term" value="F:hydrolase activity"/>
    <property type="evidence" value="ECO:0007669"/>
    <property type="project" value="UniProtKB-KW"/>
</dbReference>
<dbReference type="InterPro" id="IPR008979">
    <property type="entry name" value="Galactose-bd-like_sf"/>
</dbReference>
<comment type="caution">
    <text evidence="3">The sequence shown here is derived from an EMBL/GenBank/DDBJ whole genome shotgun (WGS) entry which is preliminary data.</text>
</comment>
<evidence type="ECO:0000256" key="1">
    <source>
        <dbReference type="ARBA" id="ARBA00022801"/>
    </source>
</evidence>
<dbReference type="InterPro" id="IPR005674">
    <property type="entry name" value="CocE/Ser_esterase"/>
</dbReference>
<keyword evidence="1 3" id="KW-0378">Hydrolase</keyword>
<dbReference type="Gene3D" id="2.60.120.260">
    <property type="entry name" value="Galactose-binding domain-like"/>
    <property type="match status" value="1"/>
</dbReference>
<name>A0ABS7PJZ5_9SPHN</name>
<dbReference type="SMART" id="SM00939">
    <property type="entry name" value="PepX_C"/>
    <property type="match status" value="1"/>
</dbReference>
<proteinExistence type="predicted"/>
<evidence type="ECO:0000259" key="2">
    <source>
        <dbReference type="SMART" id="SM00939"/>
    </source>
</evidence>
<reference evidence="3 4" key="1">
    <citation type="submission" date="2021-08" db="EMBL/GenBank/DDBJ databases">
        <authorList>
            <person name="Tuo L."/>
        </authorList>
    </citation>
    <scope>NUCLEOTIDE SEQUENCE [LARGE SCALE GENOMIC DNA]</scope>
    <source>
        <strain evidence="3 4">JCM 31229</strain>
    </source>
</reference>
<accession>A0ABS7PJZ5</accession>
<protein>
    <submittedName>
        <fullName evidence="3">CocE/NonD family hydrolase</fullName>
    </submittedName>
</protein>
<gene>
    <name evidence="3" type="ORF">K7G82_04905</name>
</gene>